<name>A0ABY3NX81_9GAMM</name>
<sequence length="103" mass="12372">MALLRSPMYEEESEDILYLREWYSKGSFEGMNIIENEIHKKVVSEIHSHFELLDKTRKLENGRDLFPFLFRSKKYNISTFVPKNVSLCEVFMNMIHIHEDNIM</sequence>
<evidence type="ECO:0000313" key="1">
    <source>
        <dbReference type="EMBL" id="TYP16530.1"/>
    </source>
</evidence>
<keyword evidence="2" id="KW-1185">Reference proteome</keyword>
<reference evidence="1 2" key="1">
    <citation type="submission" date="2019-07" db="EMBL/GenBank/DDBJ databases">
        <title>Genomic Encyclopedia of Type Strains, Phase I: the one thousand microbial genomes (KMG-I) project.</title>
        <authorList>
            <person name="Kyrpides N."/>
        </authorList>
    </citation>
    <scope>NUCLEOTIDE SEQUENCE [LARGE SCALE GENOMIC DNA]</scope>
    <source>
        <strain evidence="1 2">DSM 17909</strain>
    </source>
</reference>
<organism evidence="1 2">
    <name type="scientific">Xenorhabdus doucetiae</name>
    <dbReference type="NCBI Taxonomy" id="351671"/>
    <lineage>
        <taxon>Bacteria</taxon>
        <taxon>Pseudomonadati</taxon>
        <taxon>Pseudomonadota</taxon>
        <taxon>Gammaproteobacteria</taxon>
        <taxon>Enterobacterales</taxon>
        <taxon>Morganellaceae</taxon>
        <taxon>Xenorhabdus</taxon>
    </lineage>
</organism>
<dbReference type="Proteomes" id="UP000324170">
    <property type="component" value="Unassembled WGS sequence"/>
</dbReference>
<protein>
    <submittedName>
        <fullName evidence="1">Uncharacterized protein</fullName>
    </submittedName>
</protein>
<comment type="caution">
    <text evidence="1">The sequence shown here is derived from an EMBL/GenBank/DDBJ whole genome shotgun (WGS) entry which is preliminary data.</text>
</comment>
<proteinExistence type="predicted"/>
<evidence type="ECO:0000313" key="2">
    <source>
        <dbReference type="Proteomes" id="UP000324170"/>
    </source>
</evidence>
<dbReference type="RefSeq" id="WP_231854457.1">
    <property type="nucleotide sequence ID" value="NZ_CAWMED010000001.1"/>
</dbReference>
<gene>
    <name evidence="1" type="ORF">LY16_00388</name>
</gene>
<dbReference type="EMBL" id="VNHN01000003">
    <property type="protein sequence ID" value="TYP16530.1"/>
    <property type="molecule type" value="Genomic_DNA"/>
</dbReference>
<accession>A0ABY3NX81</accession>